<name>A0ABQ9GL94_9NEOP</name>
<evidence type="ECO:0000313" key="2">
    <source>
        <dbReference type="Proteomes" id="UP001159363"/>
    </source>
</evidence>
<dbReference type="InterPro" id="IPR016024">
    <property type="entry name" value="ARM-type_fold"/>
</dbReference>
<organism evidence="1 2">
    <name type="scientific">Dryococelus australis</name>
    <dbReference type="NCBI Taxonomy" id="614101"/>
    <lineage>
        <taxon>Eukaryota</taxon>
        <taxon>Metazoa</taxon>
        <taxon>Ecdysozoa</taxon>
        <taxon>Arthropoda</taxon>
        <taxon>Hexapoda</taxon>
        <taxon>Insecta</taxon>
        <taxon>Pterygota</taxon>
        <taxon>Neoptera</taxon>
        <taxon>Polyneoptera</taxon>
        <taxon>Phasmatodea</taxon>
        <taxon>Verophasmatodea</taxon>
        <taxon>Anareolatae</taxon>
        <taxon>Phasmatidae</taxon>
        <taxon>Eurycanthinae</taxon>
        <taxon>Dryococelus</taxon>
    </lineage>
</organism>
<evidence type="ECO:0000313" key="1">
    <source>
        <dbReference type="EMBL" id="KAJ8872769.1"/>
    </source>
</evidence>
<protein>
    <recommendedName>
        <fullName evidence="3">Armadillo repeat-containing protein 6</fullName>
    </recommendedName>
</protein>
<dbReference type="Gene3D" id="1.25.10.10">
    <property type="entry name" value="Leucine-rich Repeat Variant"/>
    <property type="match status" value="1"/>
</dbReference>
<keyword evidence="2" id="KW-1185">Reference proteome</keyword>
<dbReference type="Proteomes" id="UP001159363">
    <property type="component" value="Chromosome 10"/>
</dbReference>
<evidence type="ECO:0008006" key="3">
    <source>
        <dbReference type="Google" id="ProtNLM"/>
    </source>
</evidence>
<dbReference type="EMBL" id="JARBHB010000011">
    <property type="protein sequence ID" value="KAJ8872769.1"/>
    <property type="molecule type" value="Genomic_DNA"/>
</dbReference>
<dbReference type="InterPro" id="IPR011989">
    <property type="entry name" value="ARM-like"/>
</dbReference>
<sequence length="238" mass="25988">MTVAASLNKEISELHDFIFQGVDLSNIVKDALNNLSSSSTQELMQALLSVATLQKDLSTEEELVRALDALQLEVDKSLAHKVHAGKNRCYDILLNSLEGADPNINVLMCAAKSLTSLMTGQPDLLNARGIDAMFKNLTETVPSSVHAEVLRWAMQCCVKHEGNRQNLMKRGITKHLKQLLRSDMALSSAIKGACGLIRALVLDDDVRVEFGLAHDHAKELASEILCTLVDLAKSESLV</sequence>
<reference evidence="1 2" key="1">
    <citation type="submission" date="2023-02" db="EMBL/GenBank/DDBJ databases">
        <title>LHISI_Scaffold_Assembly.</title>
        <authorList>
            <person name="Stuart O.P."/>
            <person name="Cleave R."/>
            <person name="Magrath M.J.L."/>
            <person name="Mikheyev A.S."/>
        </authorList>
    </citation>
    <scope>NUCLEOTIDE SEQUENCE [LARGE SCALE GENOMIC DNA]</scope>
    <source>
        <strain evidence="1">Daus_M_001</strain>
        <tissue evidence="1">Leg muscle</tissue>
    </source>
</reference>
<gene>
    <name evidence="1" type="ORF">PR048_026385</name>
</gene>
<accession>A0ABQ9GL94</accession>
<proteinExistence type="predicted"/>
<dbReference type="SUPFAM" id="SSF48371">
    <property type="entry name" value="ARM repeat"/>
    <property type="match status" value="1"/>
</dbReference>
<comment type="caution">
    <text evidence="1">The sequence shown here is derived from an EMBL/GenBank/DDBJ whole genome shotgun (WGS) entry which is preliminary data.</text>
</comment>